<dbReference type="Pfam" id="PF00857">
    <property type="entry name" value="Isochorismatase"/>
    <property type="match status" value="1"/>
</dbReference>
<dbReference type="RefSeq" id="WP_136551187.1">
    <property type="nucleotide sequence ID" value="NZ_STGJ01000001.1"/>
</dbReference>
<dbReference type="Gene3D" id="3.40.50.850">
    <property type="entry name" value="Isochorismatase-like"/>
    <property type="match status" value="1"/>
</dbReference>
<dbReference type="EMBL" id="STGJ01000001">
    <property type="protein sequence ID" value="TIC87176.1"/>
    <property type="molecule type" value="Genomic_DNA"/>
</dbReference>
<evidence type="ECO:0000313" key="3">
    <source>
        <dbReference type="EMBL" id="TIC87176.1"/>
    </source>
</evidence>
<dbReference type="InterPro" id="IPR050272">
    <property type="entry name" value="Isochorismatase-like_hydrls"/>
</dbReference>
<sequence>MSTAFVGLDYIVDVMGEGGHPARCKAEAARREVVRHANQAAAYCRARGWPVIWVRVGFSPGYPEWPAASPLFGGARDAGAFLLGAPGTAFVPELAVQAGDVVLAKPRVSGFYGTALEAVLRARGVTRLIVAGVSTSLAVSSTVRDAHDRDYAVYLLEDACAAASEAEHAAALLPLPAIARIIRCGTLASLA</sequence>
<dbReference type="PANTHER" id="PTHR43540">
    <property type="entry name" value="PEROXYUREIDOACRYLATE/UREIDOACRYLATE AMIDOHYDROLASE-RELATED"/>
    <property type="match status" value="1"/>
</dbReference>
<gene>
    <name evidence="3" type="ORF">E5K04_01800</name>
</gene>
<accession>A0A4T0V797</accession>
<dbReference type="OrthoDB" id="5360912at2"/>
<dbReference type="InterPro" id="IPR000868">
    <property type="entry name" value="Isochorismatase-like_dom"/>
</dbReference>
<dbReference type="GO" id="GO:0016787">
    <property type="term" value="F:hydrolase activity"/>
    <property type="evidence" value="ECO:0007669"/>
    <property type="project" value="UniProtKB-KW"/>
</dbReference>
<comment type="caution">
    <text evidence="3">The sequence shown here is derived from an EMBL/GenBank/DDBJ whole genome shotgun (WGS) entry which is preliminary data.</text>
</comment>
<dbReference type="InterPro" id="IPR036380">
    <property type="entry name" value="Isochorismatase-like_sf"/>
</dbReference>
<organism evidence="3 4">
    <name type="scientific">Crenobacter intestini</name>
    <dbReference type="NCBI Taxonomy" id="2563443"/>
    <lineage>
        <taxon>Bacteria</taxon>
        <taxon>Pseudomonadati</taxon>
        <taxon>Pseudomonadota</taxon>
        <taxon>Betaproteobacteria</taxon>
        <taxon>Neisseriales</taxon>
        <taxon>Neisseriaceae</taxon>
        <taxon>Crenobacter</taxon>
    </lineage>
</organism>
<proteinExistence type="predicted"/>
<keyword evidence="1 3" id="KW-0378">Hydrolase</keyword>
<protein>
    <submittedName>
        <fullName evidence="3">Cysteine hydrolase</fullName>
    </submittedName>
</protein>
<evidence type="ECO:0000256" key="1">
    <source>
        <dbReference type="ARBA" id="ARBA00022801"/>
    </source>
</evidence>
<name>A0A4T0V797_9NEIS</name>
<feature type="domain" description="Isochorismatase-like" evidence="2">
    <location>
        <begin position="3"/>
        <end position="173"/>
    </location>
</feature>
<dbReference type="SUPFAM" id="SSF52499">
    <property type="entry name" value="Isochorismatase-like hydrolases"/>
    <property type="match status" value="1"/>
</dbReference>
<evidence type="ECO:0000313" key="4">
    <source>
        <dbReference type="Proteomes" id="UP000308891"/>
    </source>
</evidence>
<keyword evidence="4" id="KW-1185">Reference proteome</keyword>
<dbReference type="CDD" id="cd00431">
    <property type="entry name" value="cysteine_hydrolases"/>
    <property type="match status" value="1"/>
</dbReference>
<dbReference type="PANTHER" id="PTHR43540:SF1">
    <property type="entry name" value="ISOCHORISMATASE HYDROLASE"/>
    <property type="match status" value="1"/>
</dbReference>
<dbReference type="AlphaFoldDB" id="A0A4T0V797"/>
<evidence type="ECO:0000259" key="2">
    <source>
        <dbReference type="Pfam" id="PF00857"/>
    </source>
</evidence>
<reference evidence="3 4" key="1">
    <citation type="submission" date="2019-04" db="EMBL/GenBank/DDBJ databases">
        <title>Crenobacter sp. nov.</title>
        <authorList>
            <person name="Shi S."/>
        </authorList>
    </citation>
    <scope>NUCLEOTIDE SEQUENCE [LARGE SCALE GENOMIC DNA]</scope>
    <source>
        <strain evidence="3 4">GY 70310</strain>
    </source>
</reference>
<dbReference type="Proteomes" id="UP000308891">
    <property type="component" value="Unassembled WGS sequence"/>
</dbReference>